<keyword evidence="7" id="KW-0677">Repeat</keyword>
<evidence type="ECO:0000256" key="5">
    <source>
        <dbReference type="ARBA" id="ARBA00022602"/>
    </source>
</evidence>
<evidence type="ECO:0000256" key="10">
    <source>
        <dbReference type="ARBA" id="ARBA00041392"/>
    </source>
</evidence>
<dbReference type="AlphaFoldDB" id="A0A448ZB11"/>
<evidence type="ECO:0000313" key="14">
    <source>
        <dbReference type="EMBL" id="VEU39243.1"/>
    </source>
</evidence>
<dbReference type="PANTHER" id="PTHR11129">
    <property type="entry name" value="PROTEIN FARNESYLTRANSFERASE ALPHA SUBUNIT/RAB GERANYLGERANYL TRANSFERASE ALPHA SUBUNIT"/>
    <property type="match status" value="1"/>
</dbReference>
<keyword evidence="6" id="KW-0808">Transferase</keyword>
<dbReference type="PROSITE" id="PS51147">
    <property type="entry name" value="PFTA"/>
    <property type="match status" value="4"/>
</dbReference>
<dbReference type="EC" id="2.5.1.58" evidence="4"/>
<evidence type="ECO:0000256" key="6">
    <source>
        <dbReference type="ARBA" id="ARBA00022679"/>
    </source>
</evidence>
<gene>
    <name evidence="14" type="ORF">PSNMU_V1.4_AUG-EV-PASAV3_0060870</name>
</gene>
<dbReference type="SUPFAM" id="SSF48439">
    <property type="entry name" value="Protein prenylyltransferase"/>
    <property type="match status" value="1"/>
</dbReference>
<evidence type="ECO:0000256" key="3">
    <source>
        <dbReference type="ARBA" id="ARBA00012700"/>
    </source>
</evidence>
<dbReference type="GO" id="GO:0004662">
    <property type="term" value="F:CAAX-protein geranylgeranyltransferase activity"/>
    <property type="evidence" value="ECO:0007669"/>
    <property type="project" value="UniProtKB-EC"/>
</dbReference>
<dbReference type="GO" id="GO:0004660">
    <property type="term" value="F:protein farnesyltransferase activity"/>
    <property type="evidence" value="ECO:0007669"/>
    <property type="project" value="UniProtKB-EC"/>
</dbReference>
<accession>A0A448ZB11</accession>
<evidence type="ECO:0000256" key="2">
    <source>
        <dbReference type="ARBA" id="ARBA00006734"/>
    </source>
</evidence>
<sequence length="349" mass="40484">MNADRMLLVEDLPSVFKDLSPIPQNDGPDRVCVIQYPSAFALSYNYMRAVWEAKEFSERALKLSATCLKLNPANYTVWNFRRRCLSSLGLSSDRETIRKDLELTASLGGENPKNYQIWYHRRALLETYGARDFMEEELAYIEEVLGIDSKNYHAWSYRQWILMTVDDDSIWEKEMGFVSRLIQEDVRNNSAWNQRWLVSHRGKRGNHPLSLDVARREADFAIEKGARLDPYNESPWRYLVGILREQHQRQQKDNIGSTDDFTRNVIAEYEAKASGLRTVLEEAQRNPDTCVNMTSARIDLLEMVGTKESLEVATQLATSLATEHDPFRKKYWWLVVKRLQNQAKSTSGS</sequence>
<dbReference type="Pfam" id="PF01239">
    <property type="entry name" value="PPTA"/>
    <property type="match status" value="4"/>
</dbReference>
<evidence type="ECO:0000256" key="4">
    <source>
        <dbReference type="ARBA" id="ARBA00012702"/>
    </source>
</evidence>
<evidence type="ECO:0000256" key="8">
    <source>
        <dbReference type="ARBA" id="ARBA00022842"/>
    </source>
</evidence>
<evidence type="ECO:0000256" key="13">
    <source>
        <dbReference type="ARBA" id="ARBA00043219"/>
    </source>
</evidence>
<dbReference type="EMBL" id="CAACVS010000212">
    <property type="protein sequence ID" value="VEU39243.1"/>
    <property type="molecule type" value="Genomic_DNA"/>
</dbReference>
<evidence type="ECO:0000256" key="12">
    <source>
        <dbReference type="ARBA" id="ARBA00043086"/>
    </source>
</evidence>
<keyword evidence="15" id="KW-1185">Reference proteome</keyword>
<keyword evidence="5" id="KW-0637">Prenyltransferase</keyword>
<dbReference type="GO" id="GO:0005965">
    <property type="term" value="C:protein farnesyltransferase complex"/>
    <property type="evidence" value="ECO:0007669"/>
    <property type="project" value="TreeGrafter"/>
</dbReference>
<evidence type="ECO:0000313" key="15">
    <source>
        <dbReference type="Proteomes" id="UP000291116"/>
    </source>
</evidence>
<dbReference type="GO" id="GO:0005953">
    <property type="term" value="C:CAAX-protein geranylgeranyltransferase complex"/>
    <property type="evidence" value="ECO:0007669"/>
    <property type="project" value="TreeGrafter"/>
</dbReference>
<evidence type="ECO:0000256" key="11">
    <source>
        <dbReference type="ARBA" id="ARBA00042436"/>
    </source>
</evidence>
<proteinExistence type="inferred from homology"/>
<dbReference type="PANTHER" id="PTHR11129:SF1">
    <property type="entry name" value="PROTEIN FARNESYLTRANSFERASE_GERANYLGERANYLTRANSFERASE TYPE-1 SUBUNIT ALPHA"/>
    <property type="match status" value="1"/>
</dbReference>
<comment type="cofactor">
    <cofactor evidence="1">
        <name>Mg(2+)</name>
        <dbReference type="ChEBI" id="CHEBI:18420"/>
    </cofactor>
</comment>
<organism evidence="14 15">
    <name type="scientific">Pseudo-nitzschia multistriata</name>
    <dbReference type="NCBI Taxonomy" id="183589"/>
    <lineage>
        <taxon>Eukaryota</taxon>
        <taxon>Sar</taxon>
        <taxon>Stramenopiles</taxon>
        <taxon>Ochrophyta</taxon>
        <taxon>Bacillariophyta</taxon>
        <taxon>Bacillariophyceae</taxon>
        <taxon>Bacillariophycidae</taxon>
        <taxon>Bacillariales</taxon>
        <taxon>Bacillariaceae</taxon>
        <taxon>Pseudo-nitzschia</taxon>
    </lineage>
</organism>
<dbReference type="Gene3D" id="1.25.40.120">
    <property type="entry name" value="Protein prenylyltransferase"/>
    <property type="match status" value="1"/>
</dbReference>
<comment type="similarity">
    <text evidence="2">Belongs to the protein prenyltransferase subunit alpha family.</text>
</comment>
<dbReference type="Proteomes" id="UP000291116">
    <property type="component" value="Unassembled WGS sequence"/>
</dbReference>
<keyword evidence="8" id="KW-0460">Magnesium</keyword>
<dbReference type="EC" id="2.5.1.59" evidence="3"/>
<name>A0A448ZB11_9STRA</name>
<evidence type="ECO:0000256" key="9">
    <source>
        <dbReference type="ARBA" id="ARBA00040965"/>
    </source>
</evidence>
<evidence type="ECO:0000256" key="7">
    <source>
        <dbReference type="ARBA" id="ARBA00022737"/>
    </source>
</evidence>
<evidence type="ECO:0000256" key="1">
    <source>
        <dbReference type="ARBA" id="ARBA00001946"/>
    </source>
</evidence>
<dbReference type="OrthoDB" id="272289at2759"/>
<dbReference type="InterPro" id="IPR002088">
    <property type="entry name" value="Prenyl_trans_a"/>
</dbReference>
<reference evidence="14 15" key="1">
    <citation type="submission" date="2019-01" db="EMBL/GenBank/DDBJ databases">
        <authorList>
            <person name="Ferrante I. M."/>
        </authorList>
    </citation>
    <scope>NUCLEOTIDE SEQUENCE [LARGE SCALE GENOMIC DNA]</scope>
    <source>
        <strain evidence="14 15">B856</strain>
    </source>
</reference>
<protein>
    <recommendedName>
        <fullName evidence="9">Protein farnesyltransferase/geranylgeranyltransferase type-1 subunit alpha</fullName>
        <ecNumber evidence="4">2.5.1.58</ecNumber>
        <ecNumber evidence="3">2.5.1.59</ecNumber>
    </recommendedName>
    <alternativeName>
        <fullName evidence="12">CAAX farnesyltransferase subunit alpha</fullName>
    </alternativeName>
    <alternativeName>
        <fullName evidence="11">FTase-alpha</fullName>
    </alternativeName>
    <alternativeName>
        <fullName evidence="10">Ras proteins prenyltransferase subunit alpha</fullName>
    </alternativeName>
    <alternativeName>
        <fullName evidence="13">Type I protein geranyl-geranyltransferase subunit alpha</fullName>
    </alternativeName>
</protein>